<feature type="domain" description="PASTA" evidence="9">
    <location>
        <begin position="556"/>
        <end position="621"/>
    </location>
</feature>
<dbReference type="SUPFAM" id="SSF56112">
    <property type="entry name" value="Protein kinase-like (PK-like)"/>
    <property type="match status" value="1"/>
</dbReference>
<evidence type="ECO:0000256" key="7">
    <source>
        <dbReference type="SAM" id="Phobius"/>
    </source>
</evidence>
<dbReference type="GO" id="GO:0004674">
    <property type="term" value="F:protein serine/threonine kinase activity"/>
    <property type="evidence" value="ECO:0007669"/>
    <property type="project" value="UniProtKB-KW"/>
</dbReference>
<keyword evidence="7" id="KW-0472">Membrane</keyword>
<dbReference type="CDD" id="cd06577">
    <property type="entry name" value="PASTA_pknB"/>
    <property type="match status" value="4"/>
</dbReference>
<feature type="transmembrane region" description="Helical" evidence="7">
    <location>
        <begin position="294"/>
        <end position="313"/>
    </location>
</feature>
<dbReference type="InterPro" id="IPR011009">
    <property type="entry name" value="Kinase-like_dom_sf"/>
</dbReference>
<dbReference type="InterPro" id="IPR008271">
    <property type="entry name" value="Ser/Thr_kinase_AS"/>
</dbReference>
<feature type="transmembrane region" description="Helical" evidence="7">
    <location>
        <begin position="325"/>
        <end position="346"/>
    </location>
</feature>
<dbReference type="PANTHER" id="PTHR43289">
    <property type="entry name" value="MITOGEN-ACTIVATED PROTEIN KINASE KINASE KINASE 20-RELATED"/>
    <property type="match status" value="1"/>
</dbReference>
<dbReference type="Pfam" id="PF00069">
    <property type="entry name" value="Pkinase"/>
    <property type="match status" value="1"/>
</dbReference>
<keyword evidence="2" id="KW-0808">Transferase</keyword>
<name>A0A6J7QKV1_9ZZZZ</name>
<dbReference type="EMBL" id="CAFBPF010000137">
    <property type="protein sequence ID" value="CAB5017616.1"/>
    <property type="molecule type" value="Genomic_DNA"/>
</dbReference>
<dbReference type="CDD" id="cd14014">
    <property type="entry name" value="STKc_PknB_like"/>
    <property type="match status" value="1"/>
</dbReference>
<accession>A0A6J7QKV1</accession>
<evidence type="ECO:0000256" key="5">
    <source>
        <dbReference type="ARBA" id="ARBA00022777"/>
    </source>
</evidence>
<keyword evidence="4" id="KW-0547">Nucleotide-binding</keyword>
<keyword evidence="7" id="KW-1133">Transmembrane helix</keyword>
<evidence type="ECO:0000256" key="6">
    <source>
        <dbReference type="ARBA" id="ARBA00022840"/>
    </source>
</evidence>
<dbReference type="PANTHER" id="PTHR43289:SF6">
    <property type="entry name" value="SERINE_THREONINE-PROTEIN KINASE NEKL-3"/>
    <property type="match status" value="1"/>
</dbReference>
<dbReference type="InterPro" id="IPR005543">
    <property type="entry name" value="PASTA_dom"/>
</dbReference>
<reference evidence="10" key="1">
    <citation type="submission" date="2020-05" db="EMBL/GenBank/DDBJ databases">
        <authorList>
            <person name="Chiriac C."/>
            <person name="Salcher M."/>
            <person name="Ghai R."/>
            <person name="Kavagutti S V."/>
        </authorList>
    </citation>
    <scope>NUCLEOTIDE SEQUENCE</scope>
</reference>
<feature type="domain" description="Protein kinase" evidence="8">
    <location>
        <begin position="12"/>
        <end position="270"/>
    </location>
</feature>
<keyword evidence="7" id="KW-0812">Transmembrane</keyword>
<evidence type="ECO:0000313" key="10">
    <source>
        <dbReference type="EMBL" id="CAB5017616.1"/>
    </source>
</evidence>
<evidence type="ECO:0000259" key="9">
    <source>
        <dbReference type="PROSITE" id="PS51178"/>
    </source>
</evidence>
<dbReference type="InterPro" id="IPR000719">
    <property type="entry name" value="Prot_kinase_dom"/>
</dbReference>
<dbReference type="PROSITE" id="PS00108">
    <property type="entry name" value="PROTEIN_KINASE_ST"/>
    <property type="match status" value="1"/>
</dbReference>
<dbReference type="AlphaFoldDB" id="A0A6J7QKV1"/>
<evidence type="ECO:0000256" key="1">
    <source>
        <dbReference type="ARBA" id="ARBA00022527"/>
    </source>
</evidence>
<dbReference type="SMART" id="SM00220">
    <property type="entry name" value="S_TKc"/>
    <property type="match status" value="1"/>
</dbReference>
<dbReference type="GO" id="GO:0005524">
    <property type="term" value="F:ATP binding"/>
    <property type="evidence" value="ECO:0007669"/>
    <property type="project" value="UniProtKB-KW"/>
</dbReference>
<organism evidence="10">
    <name type="scientific">freshwater metagenome</name>
    <dbReference type="NCBI Taxonomy" id="449393"/>
    <lineage>
        <taxon>unclassified sequences</taxon>
        <taxon>metagenomes</taxon>
        <taxon>ecological metagenomes</taxon>
    </lineage>
</organism>
<dbReference type="FunFam" id="3.30.200.20:FF:000035">
    <property type="entry name" value="Serine/threonine protein kinase Stk1"/>
    <property type="match status" value="1"/>
</dbReference>
<feature type="domain" description="PASTA" evidence="9">
    <location>
        <begin position="350"/>
        <end position="419"/>
    </location>
</feature>
<proteinExistence type="predicted"/>
<keyword evidence="5" id="KW-0418">Kinase</keyword>
<dbReference type="Gene3D" id="3.30.200.20">
    <property type="entry name" value="Phosphorylase Kinase, domain 1"/>
    <property type="match status" value="1"/>
</dbReference>
<dbReference type="Pfam" id="PF03793">
    <property type="entry name" value="PASTA"/>
    <property type="match status" value="4"/>
</dbReference>
<keyword evidence="6" id="KW-0067">ATP-binding</keyword>
<sequence>MPNEPRVIADRYEIVELIARGGMSEVFLAQDRRLSRPVAIKILAGELSRDPSFVERFRREAQDAGNLSHANIVSVFDWGQDGDTSFIVMEYIDGRSVRNLIDTRGHLDDIQVAGIGGEIAAALSSAHAAGVVHRDIKPANILISTSGKVKVTDFGIAHASSAGTELTRAGSVMGTATYFSPEQAQGLAVDARSDVYSLGIVLYEMSTGTPPFSGDNPVAIAYQQVQDVVPPPSTRNPAIAAGLEKIILTALEKNPDDRYATADDMRADLLRFRRGDEVIGGVLTATGVNVPTTLTPAVAAAGLGAAGAGAAVARPRQAPRGRNRGTIISISAIIAVLILVLGGLLISRVGSQSSGGRIDVPDVTNLLENAAKSKLESLGFKVTSEQSSSTLPKGQVFAQDPEGGTLLAKGESVNLRVSGGLGKEKVPPVEGKDLETARADLNLAGFKSVEIKEEASETIAVGLAIRTTPAAGRSVVITQPITLFVSLGKPKVAVPQIAQGLTLSDAITLLREAGLTAQAVLQPSDTVAKDRVIATDPPSGTEVDKGSVVKVLMSSGPEPKVPNVVGQTQAAATSTLQAAGFNVITTTIASDAASLGKVISQTPTSGTATTTGATVTLTIGAGGITTTSSTTTTTVP</sequence>
<dbReference type="FunFam" id="1.10.510.10:FF:000021">
    <property type="entry name" value="Serine/threonine protein kinase"/>
    <property type="match status" value="1"/>
</dbReference>
<protein>
    <submittedName>
        <fullName evidence="10">Unannotated protein</fullName>
    </submittedName>
</protein>
<dbReference type="PROSITE" id="PS50011">
    <property type="entry name" value="PROTEIN_KINASE_DOM"/>
    <property type="match status" value="1"/>
</dbReference>
<dbReference type="PROSITE" id="PS51178">
    <property type="entry name" value="PASTA"/>
    <property type="match status" value="4"/>
</dbReference>
<keyword evidence="1" id="KW-0723">Serine/threonine-protein kinase</keyword>
<feature type="domain" description="PASTA" evidence="9">
    <location>
        <begin position="488"/>
        <end position="555"/>
    </location>
</feature>
<feature type="domain" description="PASTA" evidence="9">
    <location>
        <begin position="422"/>
        <end position="487"/>
    </location>
</feature>
<dbReference type="Gene3D" id="1.10.510.10">
    <property type="entry name" value="Transferase(Phosphotransferase) domain 1"/>
    <property type="match status" value="1"/>
</dbReference>
<gene>
    <name evidence="10" type="ORF">UFOPK4071_01053</name>
</gene>
<evidence type="ECO:0000256" key="4">
    <source>
        <dbReference type="ARBA" id="ARBA00022741"/>
    </source>
</evidence>
<dbReference type="NCBIfam" id="NF033483">
    <property type="entry name" value="PknB_PASTA_kin"/>
    <property type="match status" value="1"/>
</dbReference>
<dbReference type="SMART" id="SM00740">
    <property type="entry name" value="PASTA"/>
    <property type="match status" value="4"/>
</dbReference>
<evidence type="ECO:0000256" key="3">
    <source>
        <dbReference type="ARBA" id="ARBA00022737"/>
    </source>
</evidence>
<keyword evidence="3" id="KW-0677">Repeat</keyword>
<evidence type="ECO:0000256" key="2">
    <source>
        <dbReference type="ARBA" id="ARBA00022679"/>
    </source>
</evidence>
<dbReference type="Gene3D" id="3.30.10.20">
    <property type="match status" value="4"/>
</dbReference>
<evidence type="ECO:0000259" key="8">
    <source>
        <dbReference type="PROSITE" id="PS50011"/>
    </source>
</evidence>